<gene>
    <name evidence="5" type="ORF">ABRY99_08655</name>
</gene>
<keyword evidence="2 3" id="KW-0040">ANK repeat</keyword>
<organism evidence="5">
    <name type="scientific">Castellaniella ginsengisoli</name>
    <dbReference type="NCBI Taxonomy" id="546114"/>
    <lineage>
        <taxon>Bacteria</taxon>
        <taxon>Pseudomonadati</taxon>
        <taxon>Pseudomonadota</taxon>
        <taxon>Betaproteobacteria</taxon>
        <taxon>Burkholderiales</taxon>
        <taxon>Alcaligenaceae</taxon>
        <taxon>Castellaniella</taxon>
    </lineage>
</organism>
<dbReference type="InterPro" id="IPR002110">
    <property type="entry name" value="Ankyrin_rpt"/>
</dbReference>
<feature type="compositionally biased region" description="Low complexity" evidence="4">
    <location>
        <begin position="223"/>
        <end position="259"/>
    </location>
</feature>
<proteinExistence type="predicted"/>
<reference evidence="5" key="1">
    <citation type="submission" date="2024-05" db="EMBL/GenBank/DDBJ databases">
        <authorList>
            <person name="Luo Y.-C."/>
            <person name="Nicholds J."/>
            <person name="Mortimer T."/>
            <person name="Maboni G."/>
        </authorList>
    </citation>
    <scope>NUCLEOTIDE SEQUENCE</scope>
    <source>
        <strain evidence="5">153920</strain>
    </source>
</reference>
<dbReference type="InterPro" id="IPR036770">
    <property type="entry name" value="Ankyrin_rpt-contain_sf"/>
</dbReference>
<evidence type="ECO:0000256" key="3">
    <source>
        <dbReference type="PROSITE-ProRule" id="PRU00023"/>
    </source>
</evidence>
<keyword evidence="1" id="KW-0677">Repeat</keyword>
<feature type="region of interest" description="Disordered" evidence="4">
    <location>
        <begin position="223"/>
        <end position="278"/>
    </location>
</feature>
<dbReference type="AlphaFoldDB" id="A0AB39CGB8"/>
<dbReference type="RefSeq" id="WP_368643018.1">
    <property type="nucleotide sequence ID" value="NZ_CP158252.1"/>
</dbReference>
<evidence type="ECO:0000256" key="1">
    <source>
        <dbReference type="ARBA" id="ARBA00022737"/>
    </source>
</evidence>
<dbReference type="Pfam" id="PF12796">
    <property type="entry name" value="Ank_2"/>
    <property type="match status" value="1"/>
</dbReference>
<sequence length="278" mass="29702">MLLRSLVRSFSRRGILPALILAWALGAGLPLAAFAQQPPGADWWSAIRRDDVSAIQGMLLRHTDPNALNALGNPALTQAARDRSWRVFDALRVSPDVRVDEPNARDETALMYLSILGETERAKALIAAGAQVNRLGWAPLHYAASKAQVETARLLIERGAIVNAPGPDGTTPLMMAALSGKPDIVRLLLEHGADPTMFNAAHETAADWARKRNHQSLAAGLDDAAARTAQRRQAGAPPEQAPAAPADAAAAPATQAEDASSFSRYFDLGRFEDTPQGK</sequence>
<feature type="repeat" description="ANK" evidence="3">
    <location>
        <begin position="168"/>
        <end position="200"/>
    </location>
</feature>
<accession>A0AB39CGB8</accession>
<dbReference type="PANTHER" id="PTHR24171">
    <property type="entry name" value="ANKYRIN REPEAT DOMAIN-CONTAINING PROTEIN 39-RELATED"/>
    <property type="match status" value="1"/>
</dbReference>
<evidence type="ECO:0000313" key="5">
    <source>
        <dbReference type="EMBL" id="XDJ41026.1"/>
    </source>
</evidence>
<evidence type="ECO:0000256" key="4">
    <source>
        <dbReference type="SAM" id="MobiDB-lite"/>
    </source>
</evidence>
<dbReference type="SUPFAM" id="SSF48403">
    <property type="entry name" value="Ankyrin repeat"/>
    <property type="match status" value="1"/>
</dbReference>
<dbReference type="Gene3D" id="1.25.40.20">
    <property type="entry name" value="Ankyrin repeat-containing domain"/>
    <property type="match status" value="3"/>
</dbReference>
<feature type="compositionally biased region" description="Basic and acidic residues" evidence="4">
    <location>
        <begin position="267"/>
        <end position="278"/>
    </location>
</feature>
<dbReference type="PROSITE" id="PS50297">
    <property type="entry name" value="ANK_REP_REGION"/>
    <property type="match status" value="2"/>
</dbReference>
<evidence type="ECO:0000256" key="2">
    <source>
        <dbReference type="ARBA" id="ARBA00023043"/>
    </source>
</evidence>
<name>A0AB39CGB8_9BURK</name>
<dbReference type="SMART" id="SM00248">
    <property type="entry name" value="ANK"/>
    <property type="match status" value="3"/>
</dbReference>
<dbReference type="PRINTS" id="PR01415">
    <property type="entry name" value="ANKYRIN"/>
</dbReference>
<feature type="repeat" description="ANK" evidence="3">
    <location>
        <begin position="135"/>
        <end position="167"/>
    </location>
</feature>
<dbReference type="EMBL" id="CP158252">
    <property type="protein sequence ID" value="XDJ41026.1"/>
    <property type="molecule type" value="Genomic_DNA"/>
</dbReference>
<dbReference type="PROSITE" id="PS50088">
    <property type="entry name" value="ANK_REPEAT"/>
    <property type="match status" value="2"/>
</dbReference>
<protein>
    <submittedName>
        <fullName evidence="5">Ankyrin repeat domain-containing protein</fullName>
    </submittedName>
</protein>